<sequence length="67" mass="7324">MTFMENGVAGFMGDGPMMMANRTQARHALLVDAFRHAIADSTVMLVGAESPELCSGLTYRQGNPHRR</sequence>
<protein>
    <submittedName>
        <fullName evidence="1">Uncharacterized protein</fullName>
    </submittedName>
</protein>
<evidence type="ECO:0000313" key="2">
    <source>
        <dbReference type="Proteomes" id="UP000198599"/>
    </source>
</evidence>
<proteinExistence type="predicted"/>
<accession>A0A1I4ZGC7</accession>
<dbReference type="Proteomes" id="UP000198599">
    <property type="component" value="Unassembled WGS sequence"/>
</dbReference>
<gene>
    <name evidence="1" type="ORF">SAMN04487859_103200</name>
</gene>
<name>A0A1I4ZGC7_9RHOB</name>
<keyword evidence="2" id="KW-1185">Reference proteome</keyword>
<dbReference type="AlphaFoldDB" id="A0A1I4ZGC7"/>
<dbReference type="RefSeq" id="WP_245736199.1">
    <property type="nucleotide sequence ID" value="NZ_FOVP01000003.1"/>
</dbReference>
<dbReference type="EMBL" id="FOVP01000003">
    <property type="protein sequence ID" value="SFN49217.1"/>
    <property type="molecule type" value="Genomic_DNA"/>
</dbReference>
<dbReference type="STRING" id="1005928.SAMN04487859_103200"/>
<evidence type="ECO:0000313" key="1">
    <source>
        <dbReference type="EMBL" id="SFN49217.1"/>
    </source>
</evidence>
<organism evidence="1 2">
    <name type="scientific">Roseovarius lutimaris</name>
    <dbReference type="NCBI Taxonomy" id="1005928"/>
    <lineage>
        <taxon>Bacteria</taxon>
        <taxon>Pseudomonadati</taxon>
        <taxon>Pseudomonadota</taxon>
        <taxon>Alphaproteobacteria</taxon>
        <taxon>Rhodobacterales</taxon>
        <taxon>Roseobacteraceae</taxon>
        <taxon>Roseovarius</taxon>
    </lineage>
</organism>
<reference evidence="2" key="1">
    <citation type="submission" date="2016-10" db="EMBL/GenBank/DDBJ databases">
        <authorList>
            <person name="Varghese N."/>
            <person name="Submissions S."/>
        </authorList>
    </citation>
    <scope>NUCLEOTIDE SEQUENCE [LARGE SCALE GENOMIC DNA]</scope>
    <source>
        <strain evidence="2">DSM 28463</strain>
    </source>
</reference>